<proteinExistence type="predicted"/>
<gene>
    <name evidence="1" type="ORF">SAMN05444159_2038</name>
</gene>
<name>A0A1M6NLW5_9BRAD</name>
<evidence type="ECO:0000313" key="1">
    <source>
        <dbReference type="EMBL" id="SHJ96699.1"/>
    </source>
</evidence>
<organism evidence="1 2">
    <name type="scientific">Bradyrhizobium lablabi</name>
    <dbReference type="NCBI Taxonomy" id="722472"/>
    <lineage>
        <taxon>Bacteria</taxon>
        <taxon>Pseudomonadati</taxon>
        <taxon>Pseudomonadota</taxon>
        <taxon>Alphaproteobacteria</taxon>
        <taxon>Hyphomicrobiales</taxon>
        <taxon>Nitrobacteraceae</taxon>
        <taxon>Bradyrhizobium</taxon>
    </lineage>
</organism>
<accession>A0A1M6NLW5</accession>
<dbReference type="EMBL" id="LT670844">
    <property type="protein sequence ID" value="SHJ96699.1"/>
    <property type="molecule type" value="Genomic_DNA"/>
</dbReference>
<protein>
    <submittedName>
        <fullName evidence="1">Uncharacterized protein</fullName>
    </submittedName>
</protein>
<evidence type="ECO:0000313" key="2">
    <source>
        <dbReference type="Proteomes" id="UP000189935"/>
    </source>
</evidence>
<dbReference type="AlphaFoldDB" id="A0A1M6NLW5"/>
<dbReference type="OrthoDB" id="8101345at2"/>
<reference evidence="1 2" key="1">
    <citation type="submission" date="2016-11" db="EMBL/GenBank/DDBJ databases">
        <authorList>
            <person name="Jaros S."/>
            <person name="Januszkiewicz K."/>
            <person name="Wedrychowicz H."/>
        </authorList>
    </citation>
    <scope>NUCLEOTIDE SEQUENCE [LARGE SCALE GENOMIC DNA]</scope>
    <source>
        <strain evidence="1 2">GAS499</strain>
    </source>
</reference>
<dbReference type="RefSeq" id="WP_079538030.1">
    <property type="nucleotide sequence ID" value="NZ_LT670844.1"/>
</dbReference>
<sequence length="69" mass="7277">MSSGSQPNAHDADGLEAAVDQAVAACGGDMRSTIRALIVANDYLESEVSELMKAVSHAYVRGRFQTYSG</sequence>
<dbReference type="Proteomes" id="UP000189935">
    <property type="component" value="Chromosome I"/>
</dbReference>